<reference evidence="3" key="1">
    <citation type="submission" date="2016-10" db="EMBL/GenBank/DDBJ databases">
        <authorList>
            <person name="Benchimol M."/>
            <person name="Almeida L.G."/>
            <person name="Vasconcelos A.T."/>
            <person name="Perreira-Neves A."/>
            <person name="Rosa I.A."/>
            <person name="Tasca T."/>
            <person name="Bogo M.R."/>
            <person name="de Souza W."/>
        </authorList>
    </citation>
    <scope>NUCLEOTIDE SEQUENCE [LARGE SCALE GENOMIC DNA]</scope>
    <source>
        <strain evidence="3">K</strain>
    </source>
</reference>
<name>A0A1J4K566_9EUKA</name>
<feature type="transmembrane region" description="Helical" evidence="1">
    <location>
        <begin position="217"/>
        <end position="241"/>
    </location>
</feature>
<keyword evidence="1" id="KW-1133">Transmembrane helix</keyword>
<protein>
    <submittedName>
        <fullName evidence="3">Uncharacterized protein</fullName>
    </submittedName>
</protein>
<gene>
    <name evidence="3" type="ORF">TRFO_05639</name>
</gene>
<dbReference type="GeneID" id="94827321"/>
<dbReference type="EMBL" id="MLAK01000738">
    <property type="protein sequence ID" value="OHT06008.1"/>
    <property type="molecule type" value="Genomic_DNA"/>
</dbReference>
<dbReference type="Proteomes" id="UP000179807">
    <property type="component" value="Unassembled WGS sequence"/>
</dbReference>
<keyword evidence="4" id="KW-1185">Reference proteome</keyword>
<evidence type="ECO:0000313" key="3">
    <source>
        <dbReference type="EMBL" id="OHT06008.1"/>
    </source>
</evidence>
<feature type="chain" id="PRO_5009630195" evidence="2">
    <location>
        <begin position="17"/>
        <end position="254"/>
    </location>
</feature>
<keyword evidence="1" id="KW-0472">Membrane</keyword>
<dbReference type="RefSeq" id="XP_068359144.1">
    <property type="nucleotide sequence ID" value="XM_068492617.1"/>
</dbReference>
<proteinExistence type="predicted"/>
<evidence type="ECO:0000313" key="4">
    <source>
        <dbReference type="Proteomes" id="UP000179807"/>
    </source>
</evidence>
<organism evidence="3 4">
    <name type="scientific">Tritrichomonas foetus</name>
    <dbReference type="NCBI Taxonomy" id="1144522"/>
    <lineage>
        <taxon>Eukaryota</taxon>
        <taxon>Metamonada</taxon>
        <taxon>Parabasalia</taxon>
        <taxon>Tritrichomonadida</taxon>
        <taxon>Tritrichomonadidae</taxon>
        <taxon>Tritrichomonas</taxon>
    </lineage>
</organism>
<comment type="caution">
    <text evidence="3">The sequence shown here is derived from an EMBL/GenBank/DDBJ whole genome shotgun (WGS) entry which is preliminary data.</text>
</comment>
<keyword evidence="2" id="KW-0732">Signal</keyword>
<accession>A0A1J4K566</accession>
<feature type="signal peptide" evidence="2">
    <location>
        <begin position="1"/>
        <end position="16"/>
    </location>
</feature>
<dbReference type="AlphaFoldDB" id="A0A1J4K566"/>
<sequence length="254" mass="27630">MLLFIFTSLVFSISQSDVYTDATTDLVKKLEILSESTPSNITIPASLTISEDISGKNSLIEGVDQDLNVNLVSSNLSLITIVMNSGAVNLQGPIVAGVIISGDTIITIQLDGERKTSPFVVVLGNGKPHLKLVTSTKPSTSYQFCIGTIKTLNYSYDFMYNFHTAKPSDIGFMVGYDNINFTLMEQLVHLENTSSYDDRILTDKLIVIEAQKDQTSIIIGVAVAVVVGIIIIIVVVVVMVMKKKKTSVFNSINI</sequence>
<keyword evidence="1" id="KW-0812">Transmembrane</keyword>
<evidence type="ECO:0000256" key="1">
    <source>
        <dbReference type="SAM" id="Phobius"/>
    </source>
</evidence>
<evidence type="ECO:0000256" key="2">
    <source>
        <dbReference type="SAM" id="SignalP"/>
    </source>
</evidence>
<dbReference type="VEuPathDB" id="TrichDB:TRFO_05639"/>